<dbReference type="Gene3D" id="3.40.5.50">
    <property type="match status" value="1"/>
</dbReference>
<feature type="region of interest" description="Disordered" evidence="1">
    <location>
        <begin position="164"/>
        <end position="203"/>
    </location>
</feature>
<proteinExistence type="predicted"/>
<protein>
    <submittedName>
        <fullName evidence="2">Uncharacterized protein</fullName>
    </submittedName>
</protein>
<feature type="region of interest" description="Disordered" evidence="1">
    <location>
        <begin position="1"/>
        <end position="89"/>
    </location>
</feature>
<feature type="compositionally biased region" description="Basic and acidic residues" evidence="1">
    <location>
        <begin position="925"/>
        <end position="934"/>
    </location>
</feature>
<dbReference type="RefSeq" id="WP_179269684.1">
    <property type="nucleotide sequence ID" value="NZ_CP058579.1"/>
</dbReference>
<feature type="compositionally biased region" description="Basic and acidic residues" evidence="1">
    <location>
        <begin position="172"/>
        <end position="181"/>
    </location>
</feature>
<dbReference type="GeneID" id="56038936"/>
<dbReference type="OrthoDB" id="242746at2157"/>
<evidence type="ECO:0000256" key="1">
    <source>
        <dbReference type="SAM" id="MobiDB-lite"/>
    </source>
</evidence>
<dbReference type="EMBL" id="CP058579">
    <property type="protein sequence ID" value="QLG63099.1"/>
    <property type="molecule type" value="Genomic_DNA"/>
</dbReference>
<feature type="compositionally biased region" description="Low complexity" evidence="1">
    <location>
        <begin position="53"/>
        <end position="78"/>
    </location>
</feature>
<dbReference type="AlphaFoldDB" id="A0A7D5QCI9"/>
<sequence>MTGELPLEERVDRFLERHPDASVPAIAGAIDADPQAVRDYVTEGSSDSEEDSNTTSGEPSTSVATTASTTSTSRSGTRMGPQLFRDPDQTREVRILQGLGTIMGVDGDDYALAEDDVVDLPVMNAQPLVENGAAVVVGGPNDHRDDGQDETVDADTLLMAAMGDPDATDAVGTKDVEDDRSPSSMASGTTPASVGGPQSALPLGQLDALDHHERRRAAKKRGLEWPTTRDARDRLFATITEVMRNQDTAVVDAPTALGKSHTVATTSWGSEDQLRDATGGKPVVHLQATRDARDEAIEAAHEADVDHFVLQARHEACPVAAGDYDPPAADDVDEGEEIDYQPITLGGEAASEWISSMCEGRGLPFSYVHLHLDQHNDQGVDLPCCSGETSYDKEEGDFDDTPSECPAISQWEILRSKKERGELDLVFATHNFAHVPSLRMHTNIVLDEEPDFAQDLTTDRVRRSITAYLQAIDAPVSSWEAFIGLAGHDGWGDDAAAERDALQDAINEDPDPEWYFDDERAHTLAPALARAIFHAEERANGRRVGKTRYEPPRLDAGAVDEEGWNKSWVTVVLDEDNEVHTVRNAPDFGLARSVVGLDAHPARPRWMVSVHPSIQVKAVLEPEERRLWRRYERGLRVVQVGEATRPLASGEYFQPDQVRTLVEHLQEAYGERFRTAITASSVEDRLRTIMKAADCVDPSTMHYGEEKSRNDFGHERVGLVNGCIDPGDDFVVDLLAELDLEAEPETTETEDGELQRAHGRGFVGEDADVADEILASVRENHTAQAAGRYARDPDEPESHATVYVRTDAMPPGFADVQVPGVVWTFSSIQREIVEELRQSDRSLTARELADRAGCSKRHVAKTLAKLIPDEDSDEDGPVQAVHDAGPNGATLYSADAVPTSGVADLAGVTANDPVWDSYTWAFAIRDPDTDETRPTPDTSPVDKGVNDVPDWTDVLDPPG</sequence>
<keyword evidence="3" id="KW-1185">Reference proteome</keyword>
<name>A0A7D5QCI9_9EURY</name>
<feature type="compositionally biased region" description="Polar residues" evidence="1">
    <location>
        <begin position="182"/>
        <end position="192"/>
    </location>
</feature>
<feature type="region of interest" description="Disordered" evidence="1">
    <location>
        <begin position="869"/>
        <end position="889"/>
    </location>
</feature>
<reference evidence="2 3" key="1">
    <citation type="submission" date="2020-06" db="EMBL/GenBank/DDBJ databases">
        <title>NJ-3-1, isolated from saline soil.</title>
        <authorList>
            <person name="Cui H.L."/>
            <person name="Shi X."/>
        </authorList>
    </citation>
    <scope>NUCLEOTIDE SEQUENCE [LARGE SCALE GENOMIC DNA]</scope>
    <source>
        <strain evidence="2 3">NJ-3-1</strain>
    </source>
</reference>
<organism evidence="2 3">
    <name type="scientific">Halorarum salinum</name>
    <dbReference type="NCBI Taxonomy" id="2743089"/>
    <lineage>
        <taxon>Archaea</taxon>
        <taxon>Methanobacteriati</taxon>
        <taxon>Methanobacteriota</taxon>
        <taxon>Stenosarchaea group</taxon>
        <taxon>Halobacteria</taxon>
        <taxon>Halobacteriales</taxon>
        <taxon>Haloferacaceae</taxon>
        <taxon>Halorarum</taxon>
    </lineage>
</organism>
<feature type="region of interest" description="Disordered" evidence="1">
    <location>
        <begin position="925"/>
        <end position="959"/>
    </location>
</feature>
<accession>A0A7D5QCI9</accession>
<evidence type="ECO:0000313" key="2">
    <source>
        <dbReference type="EMBL" id="QLG63099.1"/>
    </source>
</evidence>
<evidence type="ECO:0000313" key="3">
    <source>
        <dbReference type="Proteomes" id="UP000509626"/>
    </source>
</evidence>
<dbReference type="KEGG" id="halu:HUG12_15715"/>
<dbReference type="Proteomes" id="UP000509626">
    <property type="component" value="Chromosome"/>
</dbReference>
<feature type="compositionally biased region" description="Basic and acidic residues" evidence="1">
    <location>
        <begin position="7"/>
        <end position="20"/>
    </location>
</feature>
<gene>
    <name evidence="2" type="ORF">HUG12_15715</name>
</gene>